<reference evidence="2" key="1">
    <citation type="journal article" date="2020" name="Stud. Mycol.">
        <title>101 Dothideomycetes genomes: a test case for predicting lifestyles and emergence of pathogens.</title>
        <authorList>
            <person name="Haridas S."/>
            <person name="Albert R."/>
            <person name="Binder M."/>
            <person name="Bloem J."/>
            <person name="Labutti K."/>
            <person name="Salamov A."/>
            <person name="Andreopoulos B."/>
            <person name="Baker S."/>
            <person name="Barry K."/>
            <person name="Bills G."/>
            <person name="Bluhm B."/>
            <person name="Cannon C."/>
            <person name="Castanera R."/>
            <person name="Culley D."/>
            <person name="Daum C."/>
            <person name="Ezra D."/>
            <person name="Gonzalez J."/>
            <person name="Henrissat B."/>
            <person name="Kuo A."/>
            <person name="Liang C."/>
            <person name="Lipzen A."/>
            <person name="Lutzoni F."/>
            <person name="Magnuson J."/>
            <person name="Mondo S."/>
            <person name="Nolan M."/>
            <person name="Ohm R."/>
            <person name="Pangilinan J."/>
            <person name="Park H.-J."/>
            <person name="Ramirez L."/>
            <person name="Alfaro M."/>
            <person name="Sun H."/>
            <person name="Tritt A."/>
            <person name="Yoshinaga Y."/>
            <person name="Zwiers L.-H."/>
            <person name="Turgeon B."/>
            <person name="Goodwin S."/>
            <person name="Spatafora J."/>
            <person name="Crous P."/>
            <person name="Grigoriev I."/>
        </authorList>
    </citation>
    <scope>NUCLEOTIDE SEQUENCE</scope>
    <source>
        <strain evidence="2">CBS 122367</strain>
    </source>
</reference>
<organism evidence="2 3">
    <name type="scientific">Lentithecium fluviatile CBS 122367</name>
    <dbReference type="NCBI Taxonomy" id="1168545"/>
    <lineage>
        <taxon>Eukaryota</taxon>
        <taxon>Fungi</taxon>
        <taxon>Dikarya</taxon>
        <taxon>Ascomycota</taxon>
        <taxon>Pezizomycotina</taxon>
        <taxon>Dothideomycetes</taxon>
        <taxon>Pleosporomycetidae</taxon>
        <taxon>Pleosporales</taxon>
        <taxon>Massarineae</taxon>
        <taxon>Lentitheciaceae</taxon>
        <taxon>Lentithecium</taxon>
    </lineage>
</organism>
<protein>
    <submittedName>
        <fullName evidence="2">Uncharacterized protein</fullName>
    </submittedName>
</protein>
<evidence type="ECO:0000256" key="1">
    <source>
        <dbReference type="SAM" id="MobiDB-lite"/>
    </source>
</evidence>
<accession>A0A6G1IQB6</accession>
<evidence type="ECO:0000313" key="3">
    <source>
        <dbReference type="Proteomes" id="UP000799291"/>
    </source>
</evidence>
<keyword evidence="3" id="KW-1185">Reference proteome</keyword>
<evidence type="ECO:0000313" key="2">
    <source>
        <dbReference type="EMBL" id="KAF2680345.1"/>
    </source>
</evidence>
<proteinExistence type="predicted"/>
<name>A0A6G1IQB6_9PLEO</name>
<dbReference type="EMBL" id="MU005597">
    <property type="protein sequence ID" value="KAF2680345.1"/>
    <property type="molecule type" value="Genomic_DNA"/>
</dbReference>
<dbReference type="Proteomes" id="UP000799291">
    <property type="component" value="Unassembled WGS sequence"/>
</dbReference>
<sequence length="227" mass="25018">MPRTCHVGAGSGGSGHGVNGIYWNSPSVVFRIGICDLGKSKYDDRFLAFASAPAFPHRAPIGVRLPAAVESEKSRRDEARRTTQRARCDVRALIFAALSGLSGYWIKLKASLVARLHGRPGQAFRKRFSLSRHDGQQRCSTRRLLYAAATMGADWQIDTRPGRGNRRLAYLSTWASGERGHLRRTPPAHSNGHQHPAHDEDEVGAANMARALWGVLWRPRPHSAAPD</sequence>
<feature type="region of interest" description="Disordered" evidence="1">
    <location>
        <begin position="179"/>
        <end position="199"/>
    </location>
</feature>
<dbReference type="AlphaFoldDB" id="A0A6G1IQB6"/>
<gene>
    <name evidence="2" type="ORF">K458DRAFT_94033</name>
</gene>